<dbReference type="SUPFAM" id="SSF48726">
    <property type="entry name" value="Immunoglobulin"/>
    <property type="match status" value="2"/>
</dbReference>
<evidence type="ECO:0000256" key="3">
    <source>
        <dbReference type="ARBA" id="ARBA00022729"/>
    </source>
</evidence>
<keyword evidence="8" id="KW-0812">Transmembrane</keyword>
<reference evidence="10" key="1">
    <citation type="submission" date="2023-06" db="EMBL/GenBank/DDBJ databases">
        <title>Male Hemibagrus guttatus genome.</title>
        <authorList>
            <person name="Bian C."/>
        </authorList>
    </citation>
    <scope>NUCLEOTIDE SEQUENCE</scope>
    <source>
        <strain evidence="10">Male_cb2023</strain>
        <tissue evidence="10">Muscle</tissue>
    </source>
</reference>
<sequence length="203" mass="22591">MNVKPSDEAVYYCGLITLYNVFAKGTFLSVKGNKDLQVSVWQRSILDPVPAGAPVTLQCSVLSESRAAELQVLWFRTAPPQSHPQIIYSHHSSSHQHKSSFDTHTCVYNFTRNILSLNNTGTYYCAVALCGKIIFGNGTPVQDEKYDAAAYNPVVISLGTALVMCWILISGQTVLLIKRRNCQQHRERSQHGTVINTEETNTQ</sequence>
<evidence type="ECO:0000256" key="7">
    <source>
        <dbReference type="ARBA" id="ARBA00023180"/>
    </source>
</evidence>
<dbReference type="EMBL" id="JAUCMX010000009">
    <property type="protein sequence ID" value="KAK3535644.1"/>
    <property type="molecule type" value="Genomic_DNA"/>
</dbReference>
<dbReference type="Proteomes" id="UP001274896">
    <property type="component" value="Unassembled WGS sequence"/>
</dbReference>
<keyword evidence="8" id="KW-1133">Transmembrane helix</keyword>
<dbReference type="GO" id="GO:0002376">
    <property type="term" value="P:immune system process"/>
    <property type="evidence" value="ECO:0007669"/>
    <property type="project" value="UniProtKB-KW"/>
</dbReference>
<dbReference type="PANTHER" id="PTHR19433">
    <property type="entry name" value="T-CELL RECEPTOR ALPHA CHAIN V REGION-RELATED"/>
    <property type="match status" value="1"/>
</dbReference>
<comment type="caution">
    <text evidence="10">The sequence shown here is derived from an EMBL/GenBank/DDBJ whole genome shotgun (WGS) entry which is preliminary data.</text>
</comment>
<feature type="domain" description="Ig-like" evidence="9">
    <location>
        <begin position="52"/>
        <end position="127"/>
    </location>
</feature>
<proteinExistence type="predicted"/>
<dbReference type="GO" id="GO:0005886">
    <property type="term" value="C:plasma membrane"/>
    <property type="evidence" value="ECO:0007669"/>
    <property type="project" value="UniProtKB-SubCell"/>
</dbReference>
<organism evidence="10 11">
    <name type="scientific">Hemibagrus guttatus</name>
    <dbReference type="NCBI Taxonomy" id="175788"/>
    <lineage>
        <taxon>Eukaryota</taxon>
        <taxon>Metazoa</taxon>
        <taxon>Chordata</taxon>
        <taxon>Craniata</taxon>
        <taxon>Vertebrata</taxon>
        <taxon>Euteleostomi</taxon>
        <taxon>Actinopterygii</taxon>
        <taxon>Neopterygii</taxon>
        <taxon>Teleostei</taxon>
        <taxon>Ostariophysi</taxon>
        <taxon>Siluriformes</taxon>
        <taxon>Bagridae</taxon>
        <taxon>Hemibagrus</taxon>
    </lineage>
</organism>
<dbReference type="PANTHER" id="PTHR19433:SF133">
    <property type="entry name" value="IMMUNE-TYPE RECEPTOR 5 PRECURSOR-RELATED"/>
    <property type="match status" value="1"/>
</dbReference>
<evidence type="ECO:0000313" key="11">
    <source>
        <dbReference type="Proteomes" id="UP001274896"/>
    </source>
</evidence>
<name>A0AAE0QX55_9TELE</name>
<dbReference type="InterPro" id="IPR007110">
    <property type="entry name" value="Ig-like_dom"/>
</dbReference>
<keyword evidence="11" id="KW-1185">Reference proteome</keyword>
<comment type="subcellular location">
    <subcellularLocation>
        <location evidence="1">Cell membrane</location>
    </subcellularLocation>
</comment>
<keyword evidence="6" id="KW-1015">Disulfide bond</keyword>
<dbReference type="InterPro" id="IPR013106">
    <property type="entry name" value="Ig_V-set"/>
</dbReference>
<dbReference type="InterPro" id="IPR052051">
    <property type="entry name" value="TCR_complex_component"/>
</dbReference>
<evidence type="ECO:0000256" key="6">
    <source>
        <dbReference type="ARBA" id="ARBA00023157"/>
    </source>
</evidence>
<dbReference type="AlphaFoldDB" id="A0AAE0QX55"/>
<gene>
    <name evidence="10" type="ORF">QTP70_018433</name>
</gene>
<keyword evidence="5 8" id="KW-0472">Membrane</keyword>
<evidence type="ECO:0000256" key="4">
    <source>
        <dbReference type="ARBA" id="ARBA00022859"/>
    </source>
</evidence>
<evidence type="ECO:0000313" key="10">
    <source>
        <dbReference type="EMBL" id="KAK3535644.1"/>
    </source>
</evidence>
<dbReference type="Gene3D" id="2.60.40.10">
    <property type="entry name" value="Immunoglobulins"/>
    <property type="match status" value="1"/>
</dbReference>
<dbReference type="GO" id="GO:0009617">
    <property type="term" value="P:response to bacterium"/>
    <property type="evidence" value="ECO:0007669"/>
    <property type="project" value="TreeGrafter"/>
</dbReference>
<dbReference type="InterPro" id="IPR013783">
    <property type="entry name" value="Ig-like_fold"/>
</dbReference>
<keyword evidence="2" id="KW-1003">Cell membrane</keyword>
<evidence type="ECO:0000256" key="5">
    <source>
        <dbReference type="ARBA" id="ARBA00023136"/>
    </source>
</evidence>
<feature type="transmembrane region" description="Helical" evidence="8">
    <location>
        <begin position="154"/>
        <end position="177"/>
    </location>
</feature>
<evidence type="ECO:0000259" key="9">
    <source>
        <dbReference type="PROSITE" id="PS50835"/>
    </source>
</evidence>
<evidence type="ECO:0000256" key="2">
    <source>
        <dbReference type="ARBA" id="ARBA00022475"/>
    </source>
</evidence>
<dbReference type="InterPro" id="IPR036179">
    <property type="entry name" value="Ig-like_dom_sf"/>
</dbReference>
<feature type="non-terminal residue" evidence="10">
    <location>
        <position position="203"/>
    </location>
</feature>
<evidence type="ECO:0000256" key="1">
    <source>
        <dbReference type="ARBA" id="ARBA00004236"/>
    </source>
</evidence>
<keyword evidence="4" id="KW-0391">Immunity</keyword>
<accession>A0AAE0QX55</accession>
<keyword evidence="3" id="KW-0732">Signal</keyword>
<evidence type="ECO:0000256" key="8">
    <source>
        <dbReference type="SAM" id="Phobius"/>
    </source>
</evidence>
<keyword evidence="7" id="KW-0325">Glycoprotein</keyword>
<dbReference type="Pfam" id="PF07686">
    <property type="entry name" value="V-set"/>
    <property type="match status" value="1"/>
</dbReference>
<dbReference type="PROSITE" id="PS50835">
    <property type="entry name" value="IG_LIKE"/>
    <property type="match status" value="1"/>
</dbReference>
<dbReference type="CDD" id="cd00099">
    <property type="entry name" value="IgV"/>
    <property type="match status" value="1"/>
</dbReference>
<protein>
    <recommendedName>
        <fullName evidence="9">Ig-like domain-containing protein</fullName>
    </recommendedName>
</protein>